<feature type="domain" description="FAD-binding" evidence="6">
    <location>
        <begin position="107"/>
        <end position="373"/>
    </location>
</feature>
<protein>
    <recommendedName>
        <fullName evidence="6">FAD-binding domain-containing protein</fullName>
    </recommendedName>
</protein>
<dbReference type="PANTHER" id="PTHR47178:SF3">
    <property type="entry name" value="FAD-BINDING DOMAIN-CONTAINING PROTEIN"/>
    <property type="match status" value="1"/>
</dbReference>
<evidence type="ECO:0000256" key="1">
    <source>
        <dbReference type="ARBA" id="ARBA00001974"/>
    </source>
</evidence>
<keyword evidence="4" id="KW-0560">Oxidoreductase</keyword>
<evidence type="ECO:0000256" key="4">
    <source>
        <dbReference type="ARBA" id="ARBA00023002"/>
    </source>
</evidence>
<comment type="cofactor">
    <cofactor evidence="1">
        <name>FAD</name>
        <dbReference type="ChEBI" id="CHEBI:57692"/>
    </cofactor>
</comment>
<keyword evidence="5" id="KW-0503">Monooxygenase</keyword>
<evidence type="ECO:0000256" key="2">
    <source>
        <dbReference type="ARBA" id="ARBA00022630"/>
    </source>
</evidence>
<dbReference type="InterPro" id="IPR036188">
    <property type="entry name" value="FAD/NAD-bd_sf"/>
</dbReference>
<evidence type="ECO:0000256" key="3">
    <source>
        <dbReference type="ARBA" id="ARBA00022827"/>
    </source>
</evidence>
<dbReference type="Proteomes" id="UP001172102">
    <property type="component" value="Unassembled WGS sequence"/>
</dbReference>
<evidence type="ECO:0000259" key="6">
    <source>
        <dbReference type="Pfam" id="PF01494"/>
    </source>
</evidence>
<gene>
    <name evidence="7" type="ORF">B0H67DRAFT_611960</name>
</gene>
<dbReference type="Gene3D" id="3.50.50.60">
    <property type="entry name" value="FAD/NAD(P)-binding domain"/>
    <property type="match status" value="1"/>
</dbReference>
<reference evidence="7" key="1">
    <citation type="submission" date="2023-06" db="EMBL/GenBank/DDBJ databases">
        <title>Genome-scale phylogeny and comparative genomics of the fungal order Sordariales.</title>
        <authorList>
            <consortium name="Lawrence Berkeley National Laboratory"/>
            <person name="Hensen N."/>
            <person name="Bonometti L."/>
            <person name="Westerberg I."/>
            <person name="Brannstrom I.O."/>
            <person name="Guillou S."/>
            <person name="Cros-Aarteil S."/>
            <person name="Calhoun S."/>
            <person name="Haridas S."/>
            <person name="Kuo A."/>
            <person name="Mondo S."/>
            <person name="Pangilinan J."/>
            <person name="Riley R."/>
            <person name="Labutti K."/>
            <person name="Andreopoulos B."/>
            <person name="Lipzen A."/>
            <person name="Chen C."/>
            <person name="Yanf M."/>
            <person name="Daum C."/>
            <person name="Ng V."/>
            <person name="Clum A."/>
            <person name="Steindorff A."/>
            <person name="Ohm R."/>
            <person name="Martin F."/>
            <person name="Silar P."/>
            <person name="Natvig D."/>
            <person name="Lalanne C."/>
            <person name="Gautier V."/>
            <person name="Ament-Velasquez S.L."/>
            <person name="Kruys A."/>
            <person name="Hutchinson M.I."/>
            <person name="Powell A.J."/>
            <person name="Barry K."/>
            <person name="Miller A.N."/>
            <person name="Grigoriev I.V."/>
            <person name="Debuchy R."/>
            <person name="Gladieux P."/>
            <person name="Thoren M.H."/>
            <person name="Johannesson H."/>
        </authorList>
    </citation>
    <scope>NUCLEOTIDE SEQUENCE</scope>
    <source>
        <strain evidence="7">SMH4607-1</strain>
    </source>
</reference>
<accession>A0AA40AA16</accession>
<sequence length="401" mass="43449">MNGSPKVAIIGAGLTGLLTAHGLKKAGFDVVLFEQETSLDARTRDWPLLLHWALPTVQTLLSDSALVNFSQAVCNPHLEYTPAVESMPCINGQTGEVMMRSNMPGARRVARQRLRRVMAADLASAGMIRWNKRLDSIDVGGGGVRLTFADRTTAEADYVFGADGASSKVREWLFRGDEAARVKPSGLMCATAVVRHGDAAKVEAVVKVHPVAAVTVGTTSNCGVSVMYADDPNDMSTWAIAWIKVWRRSTLPEPPAKRGPEALAYIKATSDDLIEPFRSQIQSTPESDGCFIDEMRTWVPVMWETHGGRVTLAGDAAHPMLVYRGQGFQHAVVDAERYVEALVSVRDGRAKAEEAVQVYTADVVERGAKAVTQSLREAELSMDLESVGKMIMAKQGHAKSA</sequence>
<dbReference type="InterPro" id="IPR002938">
    <property type="entry name" value="FAD-bd"/>
</dbReference>
<dbReference type="PRINTS" id="PR00420">
    <property type="entry name" value="RNGMNOXGNASE"/>
</dbReference>
<keyword evidence="3" id="KW-0274">FAD</keyword>
<organism evidence="7 8">
    <name type="scientific">Lasiosphaeris hirsuta</name>
    <dbReference type="NCBI Taxonomy" id="260670"/>
    <lineage>
        <taxon>Eukaryota</taxon>
        <taxon>Fungi</taxon>
        <taxon>Dikarya</taxon>
        <taxon>Ascomycota</taxon>
        <taxon>Pezizomycotina</taxon>
        <taxon>Sordariomycetes</taxon>
        <taxon>Sordariomycetidae</taxon>
        <taxon>Sordariales</taxon>
        <taxon>Lasiosphaeriaceae</taxon>
        <taxon>Lasiosphaeris</taxon>
    </lineage>
</organism>
<dbReference type="PANTHER" id="PTHR47178">
    <property type="entry name" value="MONOOXYGENASE, FAD-BINDING"/>
    <property type="match status" value="1"/>
</dbReference>
<dbReference type="Pfam" id="PF13450">
    <property type="entry name" value="NAD_binding_8"/>
    <property type="match status" value="1"/>
</dbReference>
<proteinExistence type="predicted"/>
<evidence type="ECO:0000256" key="5">
    <source>
        <dbReference type="ARBA" id="ARBA00023033"/>
    </source>
</evidence>
<dbReference type="SUPFAM" id="SSF51905">
    <property type="entry name" value="FAD/NAD(P)-binding domain"/>
    <property type="match status" value="1"/>
</dbReference>
<dbReference type="Pfam" id="PF01494">
    <property type="entry name" value="FAD_binding_3"/>
    <property type="match status" value="1"/>
</dbReference>
<comment type="caution">
    <text evidence="7">The sequence shown here is derived from an EMBL/GenBank/DDBJ whole genome shotgun (WGS) entry which is preliminary data.</text>
</comment>
<name>A0AA40AA16_9PEZI</name>
<dbReference type="GO" id="GO:0004497">
    <property type="term" value="F:monooxygenase activity"/>
    <property type="evidence" value="ECO:0007669"/>
    <property type="project" value="UniProtKB-KW"/>
</dbReference>
<evidence type="ECO:0000313" key="8">
    <source>
        <dbReference type="Proteomes" id="UP001172102"/>
    </source>
</evidence>
<dbReference type="GO" id="GO:0071949">
    <property type="term" value="F:FAD binding"/>
    <property type="evidence" value="ECO:0007669"/>
    <property type="project" value="InterPro"/>
</dbReference>
<dbReference type="AlphaFoldDB" id="A0AA40AA16"/>
<keyword evidence="8" id="KW-1185">Reference proteome</keyword>
<dbReference type="EMBL" id="JAUKUA010000005">
    <property type="protein sequence ID" value="KAK0712037.1"/>
    <property type="molecule type" value="Genomic_DNA"/>
</dbReference>
<keyword evidence="2" id="KW-0285">Flavoprotein</keyword>
<evidence type="ECO:0000313" key="7">
    <source>
        <dbReference type="EMBL" id="KAK0712037.1"/>
    </source>
</evidence>